<name>A0A1X6NI59_PORUM</name>
<evidence type="ECO:0000259" key="2">
    <source>
        <dbReference type="SMART" id="SM01027"/>
    </source>
</evidence>
<dbReference type="InterPro" id="IPR022712">
    <property type="entry name" value="Beta_Casp"/>
</dbReference>
<evidence type="ECO:0000313" key="4">
    <source>
        <dbReference type="Proteomes" id="UP000218209"/>
    </source>
</evidence>
<feature type="non-terminal residue" evidence="3">
    <location>
        <position position="374"/>
    </location>
</feature>
<dbReference type="PANTHER" id="PTHR45922:SF1">
    <property type="entry name" value="CLEAVAGE AND POLYADENYLATION SPECIFICITY FACTOR SUBUNIT 2"/>
    <property type="match status" value="1"/>
</dbReference>
<dbReference type="GO" id="GO:0005847">
    <property type="term" value="C:mRNA cleavage and polyadenylation specificity factor complex"/>
    <property type="evidence" value="ECO:0007669"/>
    <property type="project" value="InterPro"/>
</dbReference>
<dbReference type="Pfam" id="PF16661">
    <property type="entry name" value="Lactamase_B_6"/>
    <property type="match status" value="1"/>
</dbReference>
<dbReference type="EMBL" id="KV920757">
    <property type="protein sequence ID" value="OSX68304.1"/>
    <property type="molecule type" value="Genomic_DNA"/>
</dbReference>
<dbReference type="Gene3D" id="3.40.50.10890">
    <property type="match status" value="1"/>
</dbReference>
<feature type="non-terminal residue" evidence="3">
    <location>
        <position position="1"/>
    </location>
</feature>
<dbReference type="SMART" id="SM01027">
    <property type="entry name" value="Beta-Casp"/>
    <property type="match status" value="1"/>
</dbReference>
<dbReference type="InterPro" id="IPR027075">
    <property type="entry name" value="CPSF2"/>
</dbReference>
<keyword evidence="1" id="KW-0694">RNA-binding</keyword>
<dbReference type="OrthoDB" id="64353at2759"/>
<evidence type="ECO:0000313" key="3">
    <source>
        <dbReference type="EMBL" id="OSX68304.1"/>
    </source>
</evidence>
<evidence type="ECO:0000256" key="1">
    <source>
        <dbReference type="RuleBase" id="RU365006"/>
    </source>
</evidence>
<reference evidence="3 4" key="1">
    <citation type="submission" date="2017-03" db="EMBL/GenBank/DDBJ databases">
        <title>WGS assembly of Porphyra umbilicalis.</title>
        <authorList>
            <person name="Brawley S.H."/>
            <person name="Blouin N.A."/>
            <person name="Ficko-Blean E."/>
            <person name="Wheeler G.L."/>
            <person name="Lohr M."/>
            <person name="Goodson H.V."/>
            <person name="Jenkins J.W."/>
            <person name="Blaby-Haas C.E."/>
            <person name="Helliwell K.E."/>
            <person name="Chan C."/>
            <person name="Marriage T."/>
            <person name="Bhattacharya D."/>
            <person name="Klein A.S."/>
            <person name="Badis Y."/>
            <person name="Brodie J."/>
            <person name="Cao Y."/>
            <person name="Collen J."/>
            <person name="Dittami S.M."/>
            <person name="Gachon C.M."/>
            <person name="Green B.R."/>
            <person name="Karpowicz S."/>
            <person name="Kim J.W."/>
            <person name="Kudahl U."/>
            <person name="Lin S."/>
            <person name="Michel G."/>
            <person name="Mittag M."/>
            <person name="Olson B.J."/>
            <person name="Pangilinan J."/>
            <person name="Peng Y."/>
            <person name="Qiu H."/>
            <person name="Shu S."/>
            <person name="Singer J.T."/>
            <person name="Smith A.G."/>
            <person name="Sprecher B.N."/>
            <person name="Wagner V."/>
            <person name="Wang W."/>
            <person name="Wang Z.-Y."/>
            <person name="Yan J."/>
            <person name="Yarish C."/>
            <person name="Zoeuner-Riek S."/>
            <person name="Zhuang Y."/>
            <person name="Zou Y."/>
            <person name="Lindquist E.A."/>
            <person name="Grimwood J."/>
            <person name="Barry K."/>
            <person name="Rokhsar D.S."/>
            <person name="Schmutz J."/>
            <person name="Stiller J.W."/>
            <person name="Grossman A.R."/>
            <person name="Prochnik S.E."/>
        </authorList>
    </citation>
    <scope>NUCLEOTIDE SEQUENCE [LARGE SCALE GENOMIC DNA]</scope>
    <source>
        <strain evidence="3">4086291</strain>
    </source>
</reference>
<dbReference type="AlphaFoldDB" id="A0A1X6NI59"/>
<dbReference type="Proteomes" id="UP000218209">
    <property type="component" value="Unassembled WGS sequence"/>
</dbReference>
<keyword evidence="1" id="KW-0539">Nucleus</keyword>
<dbReference type="GO" id="GO:0006398">
    <property type="term" value="P:mRNA 3'-end processing by stem-loop binding and cleavage"/>
    <property type="evidence" value="ECO:0007669"/>
    <property type="project" value="InterPro"/>
</dbReference>
<protein>
    <recommendedName>
        <fullName evidence="1">Cleavage and polyadenylation specificity factor subunit 2</fullName>
    </recommendedName>
    <alternativeName>
        <fullName evidence="1">Cleavage and polyadenylation specificity factor 100 kDa subunit</fullName>
    </alternativeName>
</protein>
<keyword evidence="4" id="KW-1185">Reference proteome</keyword>
<accession>A0A1X6NI59</accession>
<gene>
    <name evidence="3" type="ORF">BU14_3046s0001</name>
</gene>
<comment type="similarity">
    <text evidence="1">Belongs to the metallo-beta-lactamase superfamily. RNA-metabolizing metallo-beta-lactamase-like family. CPSF2/YSH1 subfamily.</text>
</comment>
<dbReference type="InterPro" id="IPR036866">
    <property type="entry name" value="RibonucZ/Hydroxyglut_hydro"/>
</dbReference>
<dbReference type="InterPro" id="IPR001279">
    <property type="entry name" value="Metallo-B-lactamas"/>
</dbReference>
<dbReference type="GO" id="GO:0003723">
    <property type="term" value="F:RNA binding"/>
    <property type="evidence" value="ECO:0007669"/>
    <property type="project" value="UniProtKB-KW"/>
</dbReference>
<organism evidence="3 4">
    <name type="scientific">Porphyra umbilicalis</name>
    <name type="common">Purple laver</name>
    <name type="synonym">Red alga</name>
    <dbReference type="NCBI Taxonomy" id="2786"/>
    <lineage>
        <taxon>Eukaryota</taxon>
        <taxon>Rhodophyta</taxon>
        <taxon>Bangiophyceae</taxon>
        <taxon>Bangiales</taxon>
        <taxon>Bangiaceae</taxon>
        <taxon>Porphyra</taxon>
    </lineage>
</organism>
<dbReference type="PANTHER" id="PTHR45922">
    <property type="entry name" value="CLEAVAGE AND POLYADENYLATION SPECIFICITY FACTOR SUBUNIT 2"/>
    <property type="match status" value="1"/>
</dbReference>
<comment type="subcellular location">
    <subcellularLocation>
        <location evidence="1">Nucleus</location>
    </subcellularLocation>
</comment>
<keyword evidence="1" id="KW-0507">mRNA processing</keyword>
<proteinExistence type="inferred from homology"/>
<sequence length="374" mass="38271">ASPSRILTTLRAVAPTVNAVLLSSSACRHLGALAAVAPSLPPATKVYATLPTWRLGQMTLYDVHDGLVRRTPPPHAYDLDGVDGTFESRFVTLKYQQAVRLAEGVTVTPYAAGRVLGGTVWSVRVDSEEVVYAPVFNHRRERLLNPSALGTLSRPSTLIVGAGSQPATPSAAAVAAAAAAGCRPPAPPYVPPPVSSAGVVELAVATLRRGGDVLLPTDTAGRVLELAAALDDAWASSGGALSAFPVAILHCVAYNTVELAKSMIEWAADAVVDRFDNARQNVFAFAHVTAVHDRRDVDALRSPKVILATSDSLQSGHARALLLELAGSERNAVILTSPPVAGSIAASLVAEAVATRGAPALSTAAAGGGGGGGG</sequence>
<dbReference type="SUPFAM" id="SSF56281">
    <property type="entry name" value="Metallo-hydrolase/oxidoreductase"/>
    <property type="match status" value="1"/>
</dbReference>
<dbReference type="Gene3D" id="3.60.15.10">
    <property type="entry name" value="Ribonuclease Z/Hydroxyacylglutathione hydrolase-like"/>
    <property type="match status" value="1"/>
</dbReference>
<feature type="domain" description="Beta-Casp" evidence="2">
    <location>
        <begin position="223"/>
        <end position="348"/>
    </location>
</feature>
<dbReference type="Pfam" id="PF10996">
    <property type="entry name" value="Beta-Casp"/>
    <property type="match status" value="1"/>
</dbReference>